<dbReference type="RefSeq" id="WP_380914326.1">
    <property type="nucleotide sequence ID" value="NZ_JBHTLS010000134.1"/>
</dbReference>
<reference evidence="3" key="1">
    <citation type="journal article" date="2019" name="Int. J. Syst. Evol. Microbiol.">
        <title>The Global Catalogue of Microorganisms (GCM) 10K type strain sequencing project: providing services to taxonomists for standard genome sequencing and annotation.</title>
        <authorList>
            <consortium name="The Broad Institute Genomics Platform"/>
            <consortium name="The Broad Institute Genome Sequencing Center for Infectious Disease"/>
            <person name="Wu L."/>
            <person name="Ma J."/>
        </authorList>
    </citation>
    <scope>NUCLEOTIDE SEQUENCE [LARGE SCALE GENOMIC DNA]</scope>
    <source>
        <strain evidence="3">CCUG 54329</strain>
    </source>
</reference>
<name>A0ABW3P6I4_9SPHN</name>
<evidence type="ECO:0000256" key="1">
    <source>
        <dbReference type="SAM" id="SignalP"/>
    </source>
</evidence>
<keyword evidence="1" id="KW-0732">Signal</keyword>
<feature type="chain" id="PRO_5046518821" evidence="1">
    <location>
        <begin position="27"/>
        <end position="156"/>
    </location>
</feature>
<dbReference type="EMBL" id="JBHTLS010000134">
    <property type="protein sequence ID" value="MFD1107089.1"/>
    <property type="molecule type" value="Genomic_DNA"/>
</dbReference>
<comment type="caution">
    <text evidence="2">The sequence shown here is derived from an EMBL/GenBank/DDBJ whole genome shotgun (WGS) entry which is preliminary data.</text>
</comment>
<feature type="signal peptide" evidence="1">
    <location>
        <begin position="1"/>
        <end position="26"/>
    </location>
</feature>
<keyword evidence="3" id="KW-1185">Reference proteome</keyword>
<evidence type="ECO:0000313" key="2">
    <source>
        <dbReference type="EMBL" id="MFD1107089.1"/>
    </source>
</evidence>
<protein>
    <submittedName>
        <fullName evidence="2">Uncharacterized protein</fullName>
    </submittedName>
</protein>
<gene>
    <name evidence="2" type="ORF">ACFQ24_19670</name>
</gene>
<evidence type="ECO:0000313" key="3">
    <source>
        <dbReference type="Proteomes" id="UP001597203"/>
    </source>
</evidence>
<proteinExistence type="predicted"/>
<dbReference type="Proteomes" id="UP001597203">
    <property type="component" value="Unassembled WGS sequence"/>
</dbReference>
<organism evidence="2 3">
    <name type="scientific">Sphingobium olei</name>
    <dbReference type="NCBI Taxonomy" id="420955"/>
    <lineage>
        <taxon>Bacteria</taxon>
        <taxon>Pseudomonadati</taxon>
        <taxon>Pseudomonadota</taxon>
        <taxon>Alphaproteobacteria</taxon>
        <taxon>Sphingomonadales</taxon>
        <taxon>Sphingomonadaceae</taxon>
        <taxon>Sphingobium</taxon>
    </lineage>
</organism>
<accession>A0ABW3P6I4</accession>
<sequence>MNQKGIRIILLAGAALAAAATTPGFAWRPFFAQQGGGGGGGAGTAASDAAAAAQLAAAIRAELSQQPGTASAEDLEAIIVFVVNQGDYSDEVIDSALNQVAAGADQRLSTAVENARAALLKKGRRGTGATIGPAIGGFGSFTSPGVAPGGGSNYQQ</sequence>